<evidence type="ECO:0000313" key="2">
    <source>
        <dbReference type="Proteomes" id="UP001140096"/>
    </source>
</evidence>
<protein>
    <submittedName>
        <fullName evidence="1">Uncharacterized protein</fullName>
    </submittedName>
</protein>
<evidence type="ECO:0000313" key="1">
    <source>
        <dbReference type="EMBL" id="KAJ2798214.1"/>
    </source>
</evidence>
<organism evidence="1 2">
    <name type="scientific">Coemansia furcata</name>
    <dbReference type="NCBI Taxonomy" id="417177"/>
    <lineage>
        <taxon>Eukaryota</taxon>
        <taxon>Fungi</taxon>
        <taxon>Fungi incertae sedis</taxon>
        <taxon>Zoopagomycota</taxon>
        <taxon>Kickxellomycotina</taxon>
        <taxon>Kickxellomycetes</taxon>
        <taxon>Kickxellales</taxon>
        <taxon>Kickxellaceae</taxon>
        <taxon>Coemansia</taxon>
    </lineage>
</organism>
<comment type="caution">
    <text evidence="1">The sequence shown here is derived from an EMBL/GenBank/DDBJ whole genome shotgun (WGS) entry which is preliminary data.</text>
</comment>
<feature type="non-terminal residue" evidence="1">
    <location>
        <position position="1"/>
    </location>
</feature>
<dbReference type="Proteomes" id="UP001140096">
    <property type="component" value="Unassembled WGS sequence"/>
</dbReference>
<accession>A0ACC1L0I6</accession>
<keyword evidence="2" id="KW-1185">Reference proteome</keyword>
<gene>
    <name evidence="1" type="ORF">H4S07_005748</name>
</gene>
<proteinExistence type="predicted"/>
<reference evidence="1" key="1">
    <citation type="submission" date="2022-07" db="EMBL/GenBank/DDBJ databases">
        <title>Phylogenomic reconstructions and comparative analyses of Kickxellomycotina fungi.</title>
        <authorList>
            <person name="Reynolds N.K."/>
            <person name="Stajich J.E."/>
            <person name="Barry K."/>
            <person name="Grigoriev I.V."/>
            <person name="Crous P."/>
            <person name="Smith M.E."/>
        </authorList>
    </citation>
    <scope>NUCLEOTIDE SEQUENCE</scope>
    <source>
        <strain evidence="1">CBS 102833</strain>
    </source>
</reference>
<dbReference type="EMBL" id="JANBUP010003003">
    <property type="protein sequence ID" value="KAJ2798214.1"/>
    <property type="molecule type" value="Genomic_DNA"/>
</dbReference>
<name>A0ACC1L0I6_9FUNG</name>
<sequence>HEDAEAADVDKPKKPRNSFFYFRREYHKQTNANGGRTKAKSISGLAGKEWKEMTEEQKEPYKQFAAADTVRYKQETKDYKESLKKGKKKSKLSERTSETGFGYSVDFAADNNLPQLSEAWF</sequence>